<dbReference type="SMART" id="SM00028">
    <property type="entry name" value="TPR"/>
    <property type="match status" value="2"/>
</dbReference>
<dbReference type="SUPFAM" id="SSF48452">
    <property type="entry name" value="TPR-like"/>
    <property type="match status" value="1"/>
</dbReference>
<sequence length="288" mass="32752">MQRIDNSMTYTYTTMLDALYEIVHTYLYRGRLAAALRITQASQPMLDAEEVARRDRLKLLLLYGQLLVVDHLLGHGEPDLLFVIAQQAKESADELGDQLLIADALNLLGQTHYFATITQLLKSSQPVNSPQEEGKFADAFVYHQQALQLREVLNDTRGISQSHFEIGSIHERWGQNEQAVEHYRKASQIAEQYNYRYEKVEPARHLALHTLMQGDLDQALMYGQQALALREEAGFKPYLPLDHLLLRNIYLARGETANAQLHMQQATALAKEIGYPALVADVPDLRKL</sequence>
<reference evidence="2" key="1">
    <citation type="submission" date="2020-10" db="EMBL/GenBank/DDBJ databases">
        <title>Taxonomic study of unclassified bacteria belonging to the class Ktedonobacteria.</title>
        <authorList>
            <person name="Yabe S."/>
            <person name="Wang C.M."/>
            <person name="Zheng Y."/>
            <person name="Sakai Y."/>
            <person name="Cavaletti L."/>
            <person name="Monciardini P."/>
            <person name="Donadio S."/>
        </authorList>
    </citation>
    <scope>NUCLEOTIDE SEQUENCE</scope>
    <source>
        <strain evidence="2">ID150040</strain>
    </source>
</reference>
<protein>
    <recommendedName>
        <fullName evidence="4">MalT-like TPR region domain-containing protein</fullName>
    </recommendedName>
</protein>
<comment type="caution">
    <text evidence="2">The sequence shown here is derived from an EMBL/GenBank/DDBJ whole genome shotgun (WGS) entry which is preliminary data.</text>
</comment>
<dbReference type="PROSITE" id="PS50005">
    <property type="entry name" value="TPR"/>
    <property type="match status" value="1"/>
</dbReference>
<dbReference type="Pfam" id="PF13424">
    <property type="entry name" value="TPR_12"/>
    <property type="match status" value="1"/>
</dbReference>
<accession>A0A8J3IPQ8</accession>
<dbReference type="InterPro" id="IPR019734">
    <property type="entry name" value="TPR_rpt"/>
</dbReference>
<keyword evidence="1" id="KW-0802">TPR repeat</keyword>
<dbReference type="PANTHER" id="PTHR10098:SF108">
    <property type="entry name" value="TETRATRICOPEPTIDE REPEAT PROTEIN 28"/>
    <property type="match status" value="1"/>
</dbReference>
<dbReference type="Proteomes" id="UP000597444">
    <property type="component" value="Unassembled WGS sequence"/>
</dbReference>
<dbReference type="Gene3D" id="1.25.40.10">
    <property type="entry name" value="Tetratricopeptide repeat domain"/>
    <property type="match status" value="1"/>
</dbReference>
<dbReference type="PANTHER" id="PTHR10098">
    <property type="entry name" value="RAPSYN-RELATED"/>
    <property type="match status" value="1"/>
</dbReference>
<evidence type="ECO:0000313" key="2">
    <source>
        <dbReference type="EMBL" id="GHO99674.1"/>
    </source>
</evidence>
<proteinExistence type="predicted"/>
<keyword evidence="3" id="KW-1185">Reference proteome</keyword>
<dbReference type="EMBL" id="BNJK01000002">
    <property type="protein sequence ID" value="GHO99674.1"/>
    <property type="molecule type" value="Genomic_DNA"/>
</dbReference>
<gene>
    <name evidence="2" type="ORF">KSF_097220</name>
</gene>
<feature type="repeat" description="TPR" evidence="1">
    <location>
        <begin position="160"/>
        <end position="193"/>
    </location>
</feature>
<dbReference type="AlphaFoldDB" id="A0A8J3IPQ8"/>
<dbReference type="RefSeq" id="WP_220210305.1">
    <property type="nucleotide sequence ID" value="NZ_BNJK01000002.1"/>
</dbReference>
<dbReference type="InterPro" id="IPR011990">
    <property type="entry name" value="TPR-like_helical_dom_sf"/>
</dbReference>
<evidence type="ECO:0000313" key="3">
    <source>
        <dbReference type="Proteomes" id="UP000597444"/>
    </source>
</evidence>
<organism evidence="2 3">
    <name type="scientific">Reticulibacter mediterranei</name>
    <dbReference type="NCBI Taxonomy" id="2778369"/>
    <lineage>
        <taxon>Bacteria</taxon>
        <taxon>Bacillati</taxon>
        <taxon>Chloroflexota</taxon>
        <taxon>Ktedonobacteria</taxon>
        <taxon>Ktedonobacterales</taxon>
        <taxon>Reticulibacteraceae</taxon>
        <taxon>Reticulibacter</taxon>
    </lineage>
</organism>
<name>A0A8J3IPQ8_9CHLR</name>
<evidence type="ECO:0008006" key="4">
    <source>
        <dbReference type="Google" id="ProtNLM"/>
    </source>
</evidence>
<evidence type="ECO:0000256" key="1">
    <source>
        <dbReference type="PROSITE-ProRule" id="PRU00339"/>
    </source>
</evidence>